<dbReference type="OrthoDB" id="9810153at2"/>
<protein>
    <recommendedName>
        <fullName evidence="4">DUF1002 domain-containing protein</fullName>
    </recommendedName>
</protein>
<accession>A0A1V4IBA7</accession>
<gene>
    <name evidence="2" type="ORF">CLOTH_04370</name>
</gene>
<dbReference type="EMBL" id="MZGW01000001">
    <property type="protein sequence ID" value="OPJ57154.1"/>
    <property type="molecule type" value="Genomic_DNA"/>
</dbReference>
<keyword evidence="1" id="KW-0175">Coiled coil</keyword>
<dbReference type="AlphaFoldDB" id="A0A1V4IBA7"/>
<sequence>MKKIILSIIMLTIIAANTLVYADSFKVVTLGNDLKTEHRKKILDIFNVDEGDAEIIVITNQEEREYLGGIAPMSQIGTKSISSSYIEPMPEGSGLNVKTLNLTWVTEEMIANALMTAGISDAKVIAAAPFKVSGTAALTGIMKGFEKATGKKLDAKAKDAANREMIATGELGDIIGKDKAVQIINDIKKEVVEKRVTNPDDIRTIIRKVANHYDVNLSEGQIDKILDVMNRIGRLELDVNKISNQIKDITNKLSNVVEKNEEIKSIVARILETIQNLLRKFKISL</sequence>
<dbReference type="Pfam" id="PF06207">
    <property type="entry name" value="DUF1002"/>
    <property type="match status" value="1"/>
</dbReference>
<evidence type="ECO:0000256" key="1">
    <source>
        <dbReference type="SAM" id="Coils"/>
    </source>
</evidence>
<evidence type="ECO:0000313" key="2">
    <source>
        <dbReference type="EMBL" id="OPJ57154.1"/>
    </source>
</evidence>
<comment type="caution">
    <text evidence="2">The sequence shown here is derived from an EMBL/GenBank/DDBJ whole genome shotgun (WGS) entry which is preliminary data.</text>
</comment>
<evidence type="ECO:0008006" key="4">
    <source>
        <dbReference type="Google" id="ProtNLM"/>
    </source>
</evidence>
<evidence type="ECO:0000313" key="3">
    <source>
        <dbReference type="Proteomes" id="UP000190140"/>
    </source>
</evidence>
<dbReference type="InterPro" id="IPR009343">
    <property type="entry name" value="DUF1002"/>
</dbReference>
<keyword evidence="3" id="KW-1185">Reference proteome</keyword>
<feature type="coiled-coil region" evidence="1">
    <location>
        <begin position="232"/>
        <end position="259"/>
    </location>
</feature>
<dbReference type="Proteomes" id="UP000190140">
    <property type="component" value="Unassembled WGS sequence"/>
</dbReference>
<dbReference type="STRING" id="29349.CLOTH_04370"/>
<proteinExistence type="predicted"/>
<reference evidence="2 3" key="1">
    <citation type="submission" date="2017-03" db="EMBL/GenBank/DDBJ databases">
        <title>Genome sequence of Clostridium thermoalcaliphilum DSM 7309.</title>
        <authorList>
            <person name="Poehlein A."/>
            <person name="Daniel R."/>
        </authorList>
    </citation>
    <scope>NUCLEOTIDE SEQUENCE [LARGE SCALE GENOMIC DNA]</scope>
    <source>
        <strain evidence="2 3">DSM 7309</strain>
    </source>
</reference>
<dbReference type="RefSeq" id="WP_079410788.1">
    <property type="nucleotide sequence ID" value="NZ_MZGW01000001.1"/>
</dbReference>
<name>A0A1V4IBA7_9FIRM</name>
<organism evidence="2 3">
    <name type="scientific">Alkalithermobacter paradoxus</name>
    <dbReference type="NCBI Taxonomy" id="29349"/>
    <lineage>
        <taxon>Bacteria</taxon>
        <taxon>Bacillati</taxon>
        <taxon>Bacillota</taxon>
        <taxon>Clostridia</taxon>
        <taxon>Peptostreptococcales</taxon>
        <taxon>Tepidibacteraceae</taxon>
        <taxon>Alkalithermobacter</taxon>
    </lineage>
</organism>